<evidence type="ECO:0000313" key="1">
    <source>
        <dbReference type="EMBL" id="RLV78497.1"/>
    </source>
</evidence>
<protein>
    <submittedName>
        <fullName evidence="1">Uncharacterized protein</fullName>
    </submittedName>
</protein>
<dbReference type="AlphaFoldDB" id="A0A0A0NMD0"/>
<name>A0A0A0NMD0_STRRN</name>
<organism evidence="1 2">
    <name type="scientific">Streptomyces rapamycinicus (strain ATCC 29253 / DSM 41530 / NRRL 5491 / AYB-994)</name>
    <name type="common">Streptomyces hygroscopicus (strain ATCC 29253)</name>
    <dbReference type="NCBI Taxonomy" id="1343740"/>
    <lineage>
        <taxon>Bacteria</taxon>
        <taxon>Bacillati</taxon>
        <taxon>Actinomycetota</taxon>
        <taxon>Actinomycetes</taxon>
        <taxon>Kitasatosporales</taxon>
        <taxon>Streptomycetaceae</taxon>
        <taxon>Streptomyces</taxon>
        <taxon>Streptomyces violaceusniger group</taxon>
    </lineage>
</organism>
<dbReference type="EMBL" id="QYCY01000001">
    <property type="protein sequence ID" value="RLV78497.1"/>
    <property type="molecule type" value="Genomic_DNA"/>
</dbReference>
<dbReference type="STRING" id="1343740.M271_34675"/>
<gene>
    <name evidence="1" type="ORF">D3C57_108970</name>
</gene>
<accession>A0A0A0NMD0</accession>
<dbReference type="KEGG" id="src:M271_34675"/>
<dbReference type="RefSeq" id="WP_020871824.1">
    <property type="nucleotide sequence ID" value="NC_022785.1"/>
</dbReference>
<reference evidence="1 2" key="1">
    <citation type="journal article" date="2018" name="J. Biol. Chem.">
        <title>Discovery of the actinoplanic acid pathway in Streptomyces rapamycinicus reveals a genetically conserved synergism with rapamycin.</title>
        <authorList>
            <person name="Mrak P."/>
            <person name="Krastel P."/>
            <person name="Pivk Lukancic P."/>
            <person name="Tao J."/>
            <person name="Pistorius D."/>
            <person name="Moore C.M."/>
        </authorList>
    </citation>
    <scope>NUCLEOTIDE SEQUENCE [LARGE SCALE GENOMIC DNA]</scope>
    <source>
        <strain evidence="1 2">NRRL 5491</strain>
    </source>
</reference>
<evidence type="ECO:0000313" key="2">
    <source>
        <dbReference type="Proteomes" id="UP000281594"/>
    </source>
</evidence>
<proteinExistence type="predicted"/>
<comment type="caution">
    <text evidence="1">The sequence shown here is derived from an EMBL/GenBank/DDBJ whole genome shotgun (WGS) entry which is preliminary data.</text>
</comment>
<dbReference type="HOGENOM" id="CLU_2132190_0_0_11"/>
<dbReference type="Proteomes" id="UP000281594">
    <property type="component" value="Unassembled WGS sequence"/>
</dbReference>
<sequence>MHISRDGEPCHIEIFRRWRGPVIADGGDDQEPLPEKAQELLKAHGFVEHQQPPLYRWYELPPGLNTEEENVHATGALEALTEAGYRVAFDPELYDAASKGRTNPPPPDPAPDG</sequence>